<feature type="compositionally biased region" description="Acidic residues" evidence="1">
    <location>
        <begin position="321"/>
        <end position="332"/>
    </location>
</feature>
<keyword evidence="3" id="KW-1185">Reference proteome</keyword>
<evidence type="ECO:0000313" key="2">
    <source>
        <dbReference type="EMBL" id="EXC07785.1"/>
    </source>
</evidence>
<proteinExistence type="predicted"/>
<feature type="region of interest" description="Disordered" evidence="1">
    <location>
        <begin position="168"/>
        <end position="242"/>
    </location>
</feature>
<evidence type="ECO:0008006" key="4">
    <source>
        <dbReference type="Google" id="ProtNLM"/>
    </source>
</evidence>
<dbReference type="InterPro" id="IPR038859">
    <property type="entry name" value="RHL1"/>
</dbReference>
<dbReference type="GO" id="GO:0003677">
    <property type="term" value="F:DNA binding"/>
    <property type="evidence" value="ECO:0007669"/>
    <property type="project" value="InterPro"/>
</dbReference>
<evidence type="ECO:0000256" key="1">
    <source>
        <dbReference type="SAM" id="MobiDB-lite"/>
    </source>
</evidence>
<feature type="region of interest" description="Disordered" evidence="1">
    <location>
        <begin position="263"/>
        <end position="332"/>
    </location>
</feature>
<evidence type="ECO:0000313" key="3">
    <source>
        <dbReference type="Proteomes" id="UP000030645"/>
    </source>
</evidence>
<dbReference type="PANTHER" id="PTHR35698">
    <property type="entry name" value="DNA-BINDING PROTEIN RHL1"/>
    <property type="match status" value="1"/>
</dbReference>
<dbReference type="GO" id="GO:0042023">
    <property type="term" value="P:DNA endoreduplication"/>
    <property type="evidence" value="ECO:0007669"/>
    <property type="project" value="InterPro"/>
</dbReference>
<feature type="compositionally biased region" description="Polar residues" evidence="1">
    <location>
        <begin position="301"/>
        <end position="313"/>
    </location>
</feature>
<feature type="region of interest" description="Disordered" evidence="1">
    <location>
        <begin position="1"/>
        <end position="30"/>
    </location>
</feature>
<protein>
    <recommendedName>
        <fullName evidence="4">DNA-binding protein RHL1</fullName>
    </recommendedName>
</protein>
<accession>W9S1A4</accession>
<gene>
    <name evidence="2" type="ORF">L484_002488</name>
</gene>
<dbReference type="EMBL" id="KE345590">
    <property type="protein sequence ID" value="EXC07785.1"/>
    <property type="molecule type" value="Genomic_DNA"/>
</dbReference>
<dbReference type="AlphaFoldDB" id="W9S1A4"/>
<feature type="compositionally biased region" description="Low complexity" evidence="1">
    <location>
        <begin position="274"/>
        <end position="290"/>
    </location>
</feature>
<dbReference type="eggNOG" id="ENOG502QVIA">
    <property type="taxonomic scope" value="Eukaryota"/>
</dbReference>
<reference evidence="3" key="1">
    <citation type="submission" date="2013-01" db="EMBL/GenBank/DDBJ databases">
        <title>Draft Genome Sequence of a Mulberry Tree, Morus notabilis C.K. Schneid.</title>
        <authorList>
            <person name="He N."/>
            <person name="Zhao S."/>
        </authorList>
    </citation>
    <scope>NUCLEOTIDE SEQUENCE</scope>
</reference>
<dbReference type="PANTHER" id="PTHR35698:SF2">
    <property type="entry name" value="DNA-BINDING PROTEIN RHL1"/>
    <property type="match status" value="1"/>
</dbReference>
<organism evidence="2 3">
    <name type="scientific">Morus notabilis</name>
    <dbReference type="NCBI Taxonomy" id="981085"/>
    <lineage>
        <taxon>Eukaryota</taxon>
        <taxon>Viridiplantae</taxon>
        <taxon>Streptophyta</taxon>
        <taxon>Embryophyta</taxon>
        <taxon>Tracheophyta</taxon>
        <taxon>Spermatophyta</taxon>
        <taxon>Magnoliopsida</taxon>
        <taxon>eudicotyledons</taxon>
        <taxon>Gunneridae</taxon>
        <taxon>Pentapetalae</taxon>
        <taxon>rosids</taxon>
        <taxon>fabids</taxon>
        <taxon>Rosales</taxon>
        <taxon>Moraceae</taxon>
        <taxon>Moreae</taxon>
        <taxon>Morus</taxon>
    </lineage>
</organism>
<name>W9S1A4_9ROSA</name>
<dbReference type="STRING" id="981085.W9S1A4"/>
<dbReference type="Proteomes" id="UP000030645">
    <property type="component" value="Unassembled WGS sequence"/>
</dbReference>
<sequence length="332" mass="36154">MAGAAAASSKKKKKVGEDGEGSTNPEAAERKRLRSLAFSNNILSQTHAKTLSPLSPSKMVAKHHGKDIVKRSQRKNKFLFSFPGLLAPVAGGKIGELKDLGTKNPVLYLDFPQIVFSDAWWIGSAAENPEEARLDFPKELSDGQHAEYDFKGGAGGGTCINKQISHKTGITDVEEQSPRSTPEDDLSEDENKDLKATPVRHSARTAGKTFKFAEAFSGDDSTASDPDEYEEDKNILALDSSSRNHTTGNILITFFDIDSDDAIEGTQSPIQNRQSASSETESKKQSSISIKKNKSREDSSSNHGSLVQTTISTLFKKVEEKDNDESDEEWAA</sequence>